<reference evidence="3" key="1">
    <citation type="submission" date="2025-08" db="UniProtKB">
        <authorList>
            <consortium name="RefSeq"/>
        </authorList>
    </citation>
    <scope>IDENTIFICATION</scope>
</reference>
<evidence type="ECO:0000313" key="2">
    <source>
        <dbReference type="Proteomes" id="UP000694888"/>
    </source>
</evidence>
<feature type="compositionally biased region" description="Basic and acidic residues" evidence="1">
    <location>
        <begin position="60"/>
        <end position="72"/>
    </location>
</feature>
<organism evidence="2 3">
    <name type="scientific">Aplysia californica</name>
    <name type="common">California sea hare</name>
    <dbReference type="NCBI Taxonomy" id="6500"/>
    <lineage>
        <taxon>Eukaryota</taxon>
        <taxon>Metazoa</taxon>
        <taxon>Spiralia</taxon>
        <taxon>Lophotrochozoa</taxon>
        <taxon>Mollusca</taxon>
        <taxon>Gastropoda</taxon>
        <taxon>Heterobranchia</taxon>
        <taxon>Euthyneura</taxon>
        <taxon>Tectipleura</taxon>
        <taxon>Aplysiida</taxon>
        <taxon>Aplysioidea</taxon>
        <taxon>Aplysiidae</taxon>
        <taxon>Aplysia</taxon>
    </lineage>
</organism>
<dbReference type="RefSeq" id="XP_005112237.1">
    <property type="nucleotide sequence ID" value="XM_005112180.3"/>
</dbReference>
<proteinExistence type="predicted"/>
<dbReference type="PANTHER" id="PTHR31968:SF4">
    <property type="entry name" value="SERINE_ARGININE-RELATED PROTEIN 53"/>
    <property type="match status" value="1"/>
</dbReference>
<feature type="compositionally biased region" description="Low complexity" evidence="1">
    <location>
        <begin position="222"/>
        <end position="232"/>
    </location>
</feature>
<dbReference type="GeneID" id="101853752"/>
<feature type="region of interest" description="Disordered" evidence="1">
    <location>
        <begin position="1"/>
        <end position="194"/>
    </location>
</feature>
<dbReference type="Proteomes" id="UP000694888">
    <property type="component" value="Unplaced"/>
</dbReference>
<sequence length="344" mass="38918">MGKYRSDDSDDDYRKAKKKKKRRARSRSRSSSDSESSRYSSSKTKKSRKKHKRSSRSRSRSTDRRRPGEGRTRRSRSRSTDRYASSRARSHSRSPSRRSRRRSRSPSGRRQISPAHSKSRRSRSRGRHSRSYSRDRRSRSRSAGRTGSRRSSPDRRRDTSHSTASPSNVALKGLSLSEQEGTAPTELLTPAEQAEQRMRLALKAAAAADEQLRMKNMKEDANSNSSLGTSSMGTSSLAVLEHQDFAGSVAAIESDSFVVSSFTSSRSKVKEEPSELRLSHDDAIFGSLAVTGFTLKPDPDTRPIDMDPDSIMHPSLYCDPDEKMDRWMQRLAQLRRRKLEGEAM</sequence>
<feature type="compositionally biased region" description="Basic and acidic residues" evidence="1">
    <location>
        <begin position="211"/>
        <end position="221"/>
    </location>
</feature>
<evidence type="ECO:0000313" key="3">
    <source>
        <dbReference type="RefSeq" id="XP_005112237.1"/>
    </source>
</evidence>
<feature type="region of interest" description="Disordered" evidence="1">
    <location>
        <begin position="211"/>
        <end position="232"/>
    </location>
</feature>
<keyword evidence="2" id="KW-1185">Reference proteome</keyword>
<feature type="compositionally biased region" description="Basic residues" evidence="1">
    <location>
        <begin position="117"/>
        <end position="142"/>
    </location>
</feature>
<protein>
    <submittedName>
        <fullName evidence="3">Serine/Arginine-related protein 53 isoform X1</fullName>
    </submittedName>
</protein>
<feature type="compositionally biased region" description="Basic residues" evidence="1">
    <location>
        <begin position="88"/>
        <end position="104"/>
    </location>
</feature>
<feature type="compositionally biased region" description="Basic residues" evidence="1">
    <location>
        <begin position="43"/>
        <end position="59"/>
    </location>
</feature>
<feature type="compositionally biased region" description="Basic residues" evidence="1">
    <location>
        <begin position="15"/>
        <end position="28"/>
    </location>
</feature>
<dbReference type="PANTHER" id="PTHR31968">
    <property type="entry name" value="SERINE/ARGININE-RELATED PROTEIN 53"/>
    <property type="match status" value="1"/>
</dbReference>
<feature type="compositionally biased region" description="Basic and acidic residues" evidence="1">
    <location>
        <begin position="151"/>
        <end position="160"/>
    </location>
</feature>
<feature type="region of interest" description="Disordered" evidence="1">
    <location>
        <begin position="296"/>
        <end position="317"/>
    </location>
</feature>
<name>A0ABM0K9M2_APLCA</name>
<gene>
    <name evidence="3" type="primary">LOC101853752</name>
</gene>
<dbReference type="InterPro" id="IPR034604">
    <property type="entry name" value="SRRP53"/>
</dbReference>
<feature type="compositionally biased region" description="Low complexity" evidence="1">
    <location>
        <begin position="105"/>
        <end position="114"/>
    </location>
</feature>
<evidence type="ECO:0000256" key="1">
    <source>
        <dbReference type="SAM" id="MobiDB-lite"/>
    </source>
</evidence>
<accession>A0ABM0K9M2</accession>